<evidence type="ECO:0000313" key="1">
    <source>
        <dbReference type="EMBL" id="GBN20072.1"/>
    </source>
</evidence>
<dbReference type="EMBL" id="BGPR01006563">
    <property type="protein sequence ID" value="GBN20072.1"/>
    <property type="molecule type" value="Genomic_DNA"/>
</dbReference>
<protein>
    <submittedName>
        <fullName evidence="1">Uncharacterized protein</fullName>
    </submittedName>
</protein>
<sequence>MSAGRTEIETLLIAESISGRHGIRHSFPFVRCRADLRSLMRDLWHHSRKVYRIRQKSNVKQPRAPPSRYSRIEQLKLVRKRHCHKLRLRFQSIIQAGRKGCSQVGSKKL</sequence>
<name>A0A4Y2M019_ARAVE</name>
<comment type="caution">
    <text evidence="1">The sequence shown here is derived from an EMBL/GenBank/DDBJ whole genome shotgun (WGS) entry which is preliminary data.</text>
</comment>
<dbReference type="Proteomes" id="UP000499080">
    <property type="component" value="Unassembled WGS sequence"/>
</dbReference>
<organism evidence="1 2">
    <name type="scientific">Araneus ventricosus</name>
    <name type="common">Orbweaver spider</name>
    <name type="synonym">Epeira ventricosa</name>
    <dbReference type="NCBI Taxonomy" id="182803"/>
    <lineage>
        <taxon>Eukaryota</taxon>
        <taxon>Metazoa</taxon>
        <taxon>Ecdysozoa</taxon>
        <taxon>Arthropoda</taxon>
        <taxon>Chelicerata</taxon>
        <taxon>Arachnida</taxon>
        <taxon>Araneae</taxon>
        <taxon>Araneomorphae</taxon>
        <taxon>Entelegynae</taxon>
        <taxon>Araneoidea</taxon>
        <taxon>Araneidae</taxon>
        <taxon>Araneus</taxon>
    </lineage>
</organism>
<reference evidence="1 2" key="1">
    <citation type="journal article" date="2019" name="Sci. Rep.">
        <title>Orb-weaving spider Araneus ventricosus genome elucidates the spidroin gene catalogue.</title>
        <authorList>
            <person name="Kono N."/>
            <person name="Nakamura H."/>
            <person name="Ohtoshi R."/>
            <person name="Moran D.A.P."/>
            <person name="Shinohara A."/>
            <person name="Yoshida Y."/>
            <person name="Fujiwara M."/>
            <person name="Mori M."/>
            <person name="Tomita M."/>
            <person name="Arakawa K."/>
        </authorList>
    </citation>
    <scope>NUCLEOTIDE SEQUENCE [LARGE SCALE GENOMIC DNA]</scope>
</reference>
<evidence type="ECO:0000313" key="2">
    <source>
        <dbReference type="Proteomes" id="UP000499080"/>
    </source>
</evidence>
<accession>A0A4Y2M019</accession>
<dbReference type="AlphaFoldDB" id="A0A4Y2M019"/>
<proteinExistence type="predicted"/>
<gene>
    <name evidence="1" type="ORF">AVEN_234766_1</name>
</gene>
<keyword evidence="2" id="KW-1185">Reference proteome</keyword>